<dbReference type="OMA" id="MESDSCD"/>
<sequence>MATVELVAKRRCSANSLDEWAGEFWTEGELNTTQGREPRPPPPALLKHGPIAPGDSKPGLQLTFSSVDITDTTSEMAEVVPKIEQVARSGVSRVFIRKIQTGDVVMERELEMIEDDDPREKVRYPAILPLPHACTDLPMAPGGDLEMELKPASAYKEEESVGRSDDGQTEVSHRVGYDPATSDNLGSKQLKPKPLLDDSHWVKTIAKNPNHGTVARPTNHSPLKIDSLDYIIPTTSQEDIQPSFASGGENNQSVDSKPLDINSARRQWVRLDSTSSKPPLPQSEQPKNTSRSSSPGHLEDLAQAVVTSNELQGELLQRATATARQPRKQEVRAQQVFKGATPTRSLTTVTKEPANQVEGGLPGSGCVVEEQAGGENRQTGGEREQRASRLGGAAGEAGRKKEQGVKGFKRAPEEQTKAKKATPGVKSQGGHHKTSGMELGGDMFDDNQSDSGVSADFSPGSTGEFRATTPDSLTTPTPPPANETPIEKEIRRALEREQSLRKSRGLHVKPPTHEYVDVPLKTSVLTQTLPSRSDRSQVRKERQFAGKIMQREINVETQREEVLVQLGKVRGSYYKGTVRQLKERKKLFEVFQDPEDVSLTLSQYGSAPSWASASDLSVRDIQRDDTSSVSDIRGSYGERRHSLAVMSQSPSGTPKGFPYTTPGTPVPRGPTLSESTGGQIIILESHSHLVLPAPAHQHPPIKLLRGSRGVEERKGSWRDDDGAKTGEEDEEDAPKENPFFKLRSSSASQDKVEQDIREAREREMELRRQRSSLYGGGGGG</sequence>
<feature type="region of interest" description="Disordered" evidence="1">
    <location>
        <begin position="153"/>
        <end position="195"/>
    </location>
</feature>
<dbReference type="Bgee" id="ENSELUG00000023878">
    <property type="expression patterns" value="Expressed in digestive tract and 8 other cell types or tissues"/>
</dbReference>
<proteinExistence type="predicted"/>
<protein>
    <recommendedName>
        <fullName evidence="4">A-kinase anchor protein 2 C-terminal domain-containing protein</fullName>
    </recommendedName>
</protein>
<reference evidence="2" key="3">
    <citation type="submission" date="2025-08" db="UniProtKB">
        <authorList>
            <consortium name="Ensembl"/>
        </authorList>
    </citation>
    <scope>IDENTIFICATION</scope>
</reference>
<feature type="region of interest" description="Disordered" evidence="1">
    <location>
        <begin position="319"/>
        <end position="501"/>
    </location>
</feature>
<feature type="region of interest" description="Disordered" evidence="1">
    <location>
        <begin position="644"/>
        <end position="675"/>
    </location>
</feature>
<feature type="compositionally biased region" description="Basic and acidic residues" evidence="1">
    <location>
        <begin position="750"/>
        <end position="768"/>
    </location>
</feature>
<dbReference type="InParanoid" id="A0A3P8ZAA1"/>
<feature type="region of interest" description="Disordered" evidence="1">
    <location>
        <begin position="239"/>
        <end position="259"/>
    </location>
</feature>
<keyword evidence="3" id="KW-1185">Reference proteome</keyword>
<reference evidence="3" key="1">
    <citation type="journal article" date="2014" name="PLoS ONE">
        <title>The genome and linkage map of the northern pike (Esox lucius): conserved synteny revealed between the salmonid sister group and the Neoteleostei.</title>
        <authorList>
            <person name="Rondeau E.B."/>
            <person name="Minkley D.R."/>
            <person name="Leong J.S."/>
            <person name="Messmer A.M."/>
            <person name="Jantzen J.R."/>
            <person name="von Schalburg K.R."/>
            <person name="Lemon C."/>
            <person name="Bird N.H."/>
            <person name="Koop B.F."/>
        </authorList>
    </citation>
    <scope>NUCLEOTIDE SEQUENCE</scope>
</reference>
<reference evidence="2" key="4">
    <citation type="submission" date="2025-09" db="UniProtKB">
        <authorList>
            <consortium name="Ensembl"/>
        </authorList>
    </citation>
    <scope>IDENTIFICATION</scope>
</reference>
<feature type="compositionally biased region" description="Basic and acidic residues" evidence="1">
    <location>
        <begin position="397"/>
        <end position="417"/>
    </location>
</feature>
<dbReference type="PANTHER" id="PTHR18839:SF0">
    <property type="entry name" value="MITOTIC INTERACTOR AND SUBSTRATE OF PLK1 ISOFORM X1-RELATED"/>
    <property type="match status" value="1"/>
</dbReference>
<dbReference type="PANTHER" id="PTHR18839">
    <property type="entry name" value="MITOTIC INTERACTOR AND SUBSTRATE OF PLK1 MISP FAMILY MEMBER"/>
    <property type="match status" value="1"/>
</dbReference>
<reference evidence="2" key="2">
    <citation type="submission" date="2020-02" db="EMBL/GenBank/DDBJ databases">
        <title>Esox lucius (northern pike) genome, fEsoLuc1, primary haplotype.</title>
        <authorList>
            <person name="Myers G."/>
            <person name="Karagic N."/>
            <person name="Meyer A."/>
            <person name="Pippel M."/>
            <person name="Reichard M."/>
            <person name="Winkler S."/>
            <person name="Tracey A."/>
            <person name="Sims Y."/>
            <person name="Howe K."/>
            <person name="Rhie A."/>
            <person name="Formenti G."/>
            <person name="Durbin R."/>
            <person name="Fedrigo O."/>
            <person name="Jarvis E.D."/>
        </authorList>
    </citation>
    <scope>NUCLEOTIDE SEQUENCE [LARGE SCALE GENOMIC DNA]</scope>
</reference>
<evidence type="ECO:0008006" key="4">
    <source>
        <dbReference type="Google" id="ProtNLM"/>
    </source>
</evidence>
<feature type="compositionally biased region" description="Polar residues" evidence="1">
    <location>
        <begin position="239"/>
        <end position="255"/>
    </location>
</feature>
<organism evidence="2 3">
    <name type="scientific">Esox lucius</name>
    <name type="common">Northern pike</name>
    <dbReference type="NCBI Taxonomy" id="8010"/>
    <lineage>
        <taxon>Eukaryota</taxon>
        <taxon>Metazoa</taxon>
        <taxon>Chordata</taxon>
        <taxon>Craniata</taxon>
        <taxon>Vertebrata</taxon>
        <taxon>Euteleostomi</taxon>
        <taxon>Actinopterygii</taxon>
        <taxon>Neopterygii</taxon>
        <taxon>Teleostei</taxon>
        <taxon>Protacanthopterygii</taxon>
        <taxon>Esociformes</taxon>
        <taxon>Esocidae</taxon>
        <taxon>Esox</taxon>
    </lineage>
</organism>
<dbReference type="InterPro" id="IPR042779">
    <property type="entry name" value="MISP/MISP3-like"/>
</dbReference>
<evidence type="ECO:0000313" key="3">
    <source>
        <dbReference type="Proteomes" id="UP000265140"/>
    </source>
</evidence>
<dbReference type="Ensembl" id="ENSELUT00000036802.3">
    <property type="protein sequence ID" value="ENSELUP00000025177.3"/>
    <property type="gene ID" value="ENSELUG00000023878.3"/>
</dbReference>
<dbReference type="Proteomes" id="UP000265140">
    <property type="component" value="Chromosome 9"/>
</dbReference>
<feature type="compositionally biased region" description="Basic and acidic residues" evidence="1">
    <location>
        <begin position="155"/>
        <end position="176"/>
    </location>
</feature>
<feature type="region of interest" description="Disordered" evidence="1">
    <location>
        <begin position="26"/>
        <end position="59"/>
    </location>
</feature>
<name>A0A3P8ZAA1_ESOLU</name>
<evidence type="ECO:0000256" key="1">
    <source>
        <dbReference type="SAM" id="MobiDB-lite"/>
    </source>
</evidence>
<feature type="compositionally biased region" description="Polar residues" evidence="1">
    <location>
        <begin position="272"/>
        <end position="295"/>
    </location>
</feature>
<feature type="compositionally biased region" description="Basic and acidic residues" evidence="1">
    <location>
        <begin position="485"/>
        <end position="500"/>
    </location>
</feature>
<feature type="region of interest" description="Disordered" evidence="1">
    <location>
        <begin position="693"/>
        <end position="780"/>
    </location>
</feature>
<feature type="region of interest" description="Disordered" evidence="1">
    <location>
        <begin position="271"/>
        <end position="296"/>
    </location>
</feature>
<feature type="compositionally biased region" description="Basic and acidic residues" evidence="1">
    <location>
        <begin position="708"/>
        <end position="726"/>
    </location>
</feature>
<dbReference type="GeneTree" id="ENSGT00990000204498"/>
<accession>A0A3P8ZAA1</accession>
<evidence type="ECO:0000313" key="2">
    <source>
        <dbReference type="Ensembl" id="ENSELUP00000025177.3"/>
    </source>
</evidence>
<dbReference type="AlphaFoldDB" id="A0A3P8ZAA1"/>